<name>A0A6J4S9A8_9ACTN</name>
<feature type="compositionally biased region" description="Basic residues" evidence="1">
    <location>
        <begin position="61"/>
        <end position="78"/>
    </location>
</feature>
<dbReference type="EMBL" id="CADCVR010000048">
    <property type="protein sequence ID" value="CAA9492915.1"/>
    <property type="molecule type" value="Genomic_DNA"/>
</dbReference>
<gene>
    <name evidence="2" type="ORF">AVDCRST_MAG53-1637</name>
</gene>
<feature type="non-terminal residue" evidence="2">
    <location>
        <position position="78"/>
    </location>
</feature>
<organism evidence="2">
    <name type="scientific">uncultured Solirubrobacteraceae bacterium</name>
    <dbReference type="NCBI Taxonomy" id="1162706"/>
    <lineage>
        <taxon>Bacteria</taxon>
        <taxon>Bacillati</taxon>
        <taxon>Actinomycetota</taxon>
        <taxon>Thermoleophilia</taxon>
        <taxon>Solirubrobacterales</taxon>
        <taxon>Solirubrobacteraceae</taxon>
        <taxon>environmental samples</taxon>
    </lineage>
</organism>
<proteinExistence type="predicted"/>
<feature type="region of interest" description="Disordered" evidence="1">
    <location>
        <begin position="1"/>
        <end position="78"/>
    </location>
</feature>
<feature type="compositionally biased region" description="Low complexity" evidence="1">
    <location>
        <begin position="41"/>
        <end position="56"/>
    </location>
</feature>
<reference evidence="2" key="1">
    <citation type="submission" date="2020-02" db="EMBL/GenBank/DDBJ databases">
        <authorList>
            <person name="Meier V. D."/>
        </authorList>
    </citation>
    <scope>NUCLEOTIDE SEQUENCE</scope>
    <source>
        <strain evidence="2">AVDCRST_MAG53</strain>
    </source>
</reference>
<evidence type="ECO:0000256" key="1">
    <source>
        <dbReference type="SAM" id="MobiDB-lite"/>
    </source>
</evidence>
<sequence length="78" mass="8572">GRPGPPRPLEPNSALPLRAPESGGASHLTCSDTRTLSRWHATASSPSTSFNASSVTPPQNHLRRPPGHRHERDRRHRL</sequence>
<accession>A0A6J4S9A8</accession>
<feature type="non-terminal residue" evidence="2">
    <location>
        <position position="1"/>
    </location>
</feature>
<protein>
    <submittedName>
        <fullName evidence="2">Uncharacterized protein</fullName>
    </submittedName>
</protein>
<dbReference type="AlphaFoldDB" id="A0A6J4S9A8"/>
<evidence type="ECO:0000313" key="2">
    <source>
        <dbReference type="EMBL" id="CAA9492915.1"/>
    </source>
</evidence>